<dbReference type="Gene3D" id="2.30.40.10">
    <property type="entry name" value="Urease, subunit C, domain 1"/>
    <property type="match status" value="1"/>
</dbReference>
<dbReference type="SUPFAM" id="SSF51338">
    <property type="entry name" value="Composite domain of metallo-dependent hydrolases"/>
    <property type="match status" value="1"/>
</dbReference>
<dbReference type="EMBL" id="QFPP01000001">
    <property type="protein sequence ID" value="PZQ78437.1"/>
    <property type="molecule type" value="Genomic_DNA"/>
</dbReference>
<dbReference type="InterPro" id="IPR011059">
    <property type="entry name" value="Metal-dep_hydrolase_composite"/>
</dbReference>
<dbReference type="NCBIfam" id="NF006056">
    <property type="entry name" value="PRK08204.1"/>
    <property type="match status" value="1"/>
</dbReference>
<evidence type="ECO:0000256" key="1">
    <source>
        <dbReference type="ARBA" id="ARBA00006745"/>
    </source>
</evidence>
<proteinExistence type="inferred from homology"/>
<dbReference type="PANTHER" id="PTHR43794:SF5">
    <property type="entry name" value="CHLOROHYDROLASE FAMILY PROTEIN"/>
    <property type="match status" value="1"/>
</dbReference>
<sequence length="473" mass="51671">MSSRRTLIRGGHVLTIDPSIPDLPVGDVLIQGNVIQAVGPNLQVADAEVVDAKGMVVCPGFVDTHRHTWQTQLRTVASDYTLSDYGLNIRLGYSSFYEPQDAFLGNYAGALEALNAGVTTIVDHCHIINSPEHADEALRGLREAGGRAVWCYGLFPNPKHHPFRFDDFDPSWRLDDARRIRKGALASDDGPVYMGLAPAEVEKPAFEAVAEEVRFGREIGAKVISCHVAMGGHSVHVRPSVTTSLGRALLLGPDILLVHGNSLSRHELGMVRDYGAAISATPEIEVQMGMGRPILGAALRAGARIGLGVDIVSNIGGDMFHPMRSALVEERGADNDVLFKNDQIPRRLEFRCRDVVRVATMGGAEAIGLDSKIGSLTPGKKADVICVRRTSFNTMGAWDPEATLVHYATPNDVDSVWVDGRAIKRNGALLGVQQQAIVEQVWASRERLERQYREINIDQLRSTKGYQRENYGN</sequence>
<comment type="similarity">
    <text evidence="1">Belongs to the metallo-dependent hydrolases superfamily. ATZ/TRZ family.</text>
</comment>
<reference evidence="3 4" key="1">
    <citation type="submission" date="2017-08" db="EMBL/GenBank/DDBJ databases">
        <title>Infants hospitalized years apart are colonized by the same room-sourced microbial strains.</title>
        <authorList>
            <person name="Brooks B."/>
            <person name="Olm M.R."/>
            <person name="Firek B.A."/>
            <person name="Baker R."/>
            <person name="Thomas B.C."/>
            <person name="Morowitz M.J."/>
            <person name="Banfield J.F."/>
        </authorList>
    </citation>
    <scope>NUCLEOTIDE SEQUENCE [LARGE SCALE GENOMIC DNA]</scope>
    <source>
        <strain evidence="3">S2_005_003_R2_41</strain>
    </source>
</reference>
<dbReference type="Proteomes" id="UP000249135">
    <property type="component" value="Unassembled WGS sequence"/>
</dbReference>
<name>A0A2W5S6N7_VARPD</name>
<gene>
    <name evidence="3" type="ORF">DI563_00205</name>
</gene>
<dbReference type="InterPro" id="IPR050287">
    <property type="entry name" value="MTA/SAH_deaminase"/>
</dbReference>
<accession>A0A2W5S6N7</accession>
<dbReference type="InterPro" id="IPR032466">
    <property type="entry name" value="Metal_Hydrolase"/>
</dbReference>
<dbReference type="AlphaFoldDB" id="A0A2W5S6N7"/>
<feature type="domain" description="Amidohydrolase-related" evidence="2">
    <location>
        <begin position="56"/>
        <end position="422"/>
    </location>
</feature>
<organism evidence="3 4">
    <name type="scientific">Variovorax paradoxus</name>
    <dbReference type="NCBI Taxonomy" id="34073"/>
    <lineage>
        <taxon>Bacteria</taxon>
        <taxon>Pseudomonadati</taxon>
        <taxon>Pseudomonadota</taxon>
        <taxon>Betaproteobacteria</taxon>
        <taxon>Burkholderiales</taxon>
        <taxon>Comamonadaceae</taxon>
        <taxon>Variovorax</taxon>
    </lineage>
</organism>
<comment type="caution">
    <text evidence="3">The sequence shown here is derived from an EMBL/GenBank/DDBJ whole genome shotgun (WGS) entry which is preliminary data.</text>
</comment>
<dbReference type="PANTHER" id="PTHR43794">
    <property type="entry name" value="AMINOHYDROLASE SSNA-RELATED"/>
    <property type="match status" value="1"/>
</dbReference>
<protein>
    <submittedName>
        <fullName evidence="3">Cytosine deaminase</fullName>
    </submittedName>
</protein>
<evidence type="ECO:0000313" key="3">
    <source>
        <dbReference type="EMBL" id="PZQ78437.1"/>
    </source>
</evidence>
<dbReference type="Gene3D" id="3.20.20.140">
    <property type="entry name" value="Metal-dependent hydrolases"/>
    <property type="match status" value="1"/>
</dbReference>
<dbReference type="InterPro" id="IPR006680">
    <property type="entry name" value="Amidohydro-rel"/>
</dbReference>
<dbReference type="GO" id="GO:0016810">
    <property type="term" value="F:hydrolase activity, acting on carbon-nitrogen (but not peptide) bonds"/>
    <property type="evidence" value="ECO:0007669"/>
    <property type="project" value="InterPro"/>
</dbReference>
<evidence type="ECO:0000313" key="4">
    <source>
        <dbReference type="Proteomes" id="UP000249135"/>
    </source>
</evidence>
<dbReference type="Pfam" id="PF01979">
    <property type="entry name" value="Amidohydro_1"/>
    <property type="match status" value="1"/>
</dbReference>
<dbReference type="SUPFAM" id="SSF51556">
    <property type="entry name" value="Metallo-dependent hydrolases"/>
    <property type="match status" value="1"/>
</dbReference>
<evidence type="ECO:0000259" key="2">
    <source>
        <dbReference type="Pfam" id="PF01979"/>
    </source>
</evidence>